<evidence type="ECO:0000313" key="2">
    <source>
        <dbReference type="Proteomes" id="UP001165960"/>
    </source>
</evidence>
<reference evidence="1" key="1">
    <citation type="submission" date="2022-04" db="EMBL/GenBank/DDBJ databases">
        <title>Genome of the entomopathogenic fungus Entomophthora muscae.</title>
        <authorList>
            <person name="Elya C."/>
            <person name="Lovett B.R."/>
            <person name="Lee E."/>
            <person name="Macias A.M."/>
            <person name="Hajek A.E."/>
            <person name="De Bivort B.L."/>
            <person name="Kasson M.T."/>
            <person name="De Fine Licht H.H."/>
            <person name="Stajich J.E."/>
        </authorList>
    </citation>
    <scope>NUCLEOTIDE SEQUENCE</scope>
    <source>
        <strain evidence="1">Berkeley</strain>
    </source>
</reference>
<proteinExistence type="predicted"/>
<dbReference type="EMBL" id="QTSX02002329">
    <property type="protein sequence ID" value="KAJ9076063.1"/>
    <property type="molecule type" value="Genomic_DNA"/>
</dbReference>
<name>A0ACC2TN45_9FUNG</name>
<gene>
    <name evidence="1" type="ORF">DSO57_1029789</name>
</gene>
<organism evidence="1 2">
    <name type="scientific">Entomophthora muscae</name>
    <dbReference type="NCBI Taxonomy" id="34485"/>
    <lineage>
        <taxon>Eukaryota</taxon>
        <taxon>Fungi</taxon>
        <taxon>Fungi incertae sedis</taxon>
        <taxon>Zoopagomycota</taxon>
        <taxon>Entomophthoromycotina</taxon>
        <taxon>Entomophthoromycetes</taxon>
        <taxon>Entomophthorales</taxon>
        <taxon>Entomophthoraceae</taxon>
        <taxon>Entomophthora</taxon>
    </lineage>
</organism>
<keyword evidence="2" id="KW-1185">Reference proteome</keyword>
<protein>
    <submittedName>
        <fullName evidence="1">Uncharacterized protein</fullName>
    </submittedName>
</protein>
<comment type="caution">
    <text evidence="1">The sequence shown here is derived from an EMBL/GenBank/DDBJ whole genome shotgun (WGS) entry which is preliminary data.</text>
</comment>
<dbReference type="Proteomes" id="UP001165960">
    <property type="component" value="Unassembled WGS sequence"/>
</dbReference>
<accession>A0ACC2TN45</accession>
<evidence type="ECO:0000313" key="1">
    <source>
        <dbReference type="EMBL" id="KAJ9076063.1"/>
    </source>
</evidence>
<sequence>MKKIHSDLILFLTKTRKEYKKYAKRHRSPEKDYSVGSYVYLNVSGIQSWEASLSFSGVTHAGFLEAMPTTRGDLT</sequence>